<name>A0ABW7N579_9BACT</name>
<evidence type="ECO:0000313" key="1">
    <source>
        <dbReference type="EMBL" id="MFH6982743.1"/>
    </source>
</evidence>
<protein>
    <recommendedName>
        <fullName evidence="3">Cytochrome c domain-containing protein</fullName>
    </recommendedName>
</protein>
<dbReference type="EMBL" id="JBIPKE010000012">
    <property type="protein sequence ID" value="MFH6982743.1"/>
    <property type="molecule type" value="Genomic_DNA"/>
</dbReference>
<dbReference type="Proteomes" id="UP001610063">
    <property type="component" value="Unassembled WGS sequence"/>
</dbReference>
<comment type="caution">
    <text evidence="1">The sequence shown here is derived from an EMBL/GenBank/DDBJ whole genome shotgun (WGS) entry which is preliminary data.</text>
</comment>
<organism evidence="1 2">
    <name type="scientific">Marinoscillum luteum</name>
    <dbReference type="NCBI Taxonomy" id="861051"/>
    <lineage>
        <taxon>Bacteria</taxon>
        <taxon>Pseudomonadati</taxon>
        <taxon>Bacteroidota</taxon>
        <taxon>Cytophagia</taxon>
        <taxon>Cytophagales</taxon>
        <taxon>Reichenbachiellaceae</taxon>
        <taxon>Marinoscillum</taxon>
    </lineage>
</organism>
<reference evidence="1 2" key="1">
    <citation type="journal article" date="2013" name="Int. J. Syst. Evol. Microbiol.">
        <title>Marinoscillum luteum sp. nov., isolated from marine sediment.</title>
        <authorList>
            <person name="Cha I.T."/>
            <person name="Park S.J."/>
            <person name="Kim S.J."/>
            <person name="Kim J.G."/>
            <person name="Jung M.Y."/>
            <person name="Shin K.S."/>
            <person name="Kwon K.K."/>
            <person name="Yang S.H."/>
            <person name="Seo Y.S."/>
            <person name="Rhee S.K."/>
        </authorList>
    </citation>
    <scope>NUCLEOTIDE SEQUENCE [LARGE SCALE GENOMIC DNA]</scope>
    <source>
        <strain evidence="1 2">KCTC 23939</strain>
    </source>
</reference>
<dbReference type="RefSeq" id="WP_395416396.1">
    <property type="nucleotide sequence ID" value="NZ_JBIPKE010000012.1"/>
</dbReference>
<evidence type="ECO:0008006" key="3">
    <source>
        <dbReference type="Google" id="ProtNLM"/>
    </source>
</evidence>
<sequence>MENLRSAFIALLTGIVILAFVHTSCTSSVGRGMEAVFITDKLYTDPPNFGSYPATKDQIQKMIDEVDLPNIRAHAWDVWGSITSPGPEGLPVWETWYSGYEVFELAGKKGIKTRNIVRDFQSPKQFHHFENVIGGAIPQDLPEQITSFNRYTKSVADFIVSSGLNRTEVLDSINGSFDQAGTPIALRQIQTTPDSIDERAIVLKPVFQFIDGSGPTVIPFWNGISPKTTTDLKNPEPHTWRQGVIVDPTGVLKPGDSALMSVNNEPPRWLQVVGLEDFYAIELTEEDVKEFSDFAATSGDDVGKGNMTDSTSIYQNVKVGNYALLMAMHVTSKEINNWTWQTFWWSPYNDHPFFGADRPTSILAPWDHYNMRTAYFMVTPAGSAAGEPFVSFNPYLETNLFGTVPIKTKNGVLDSIPWTGVNSNCMTCHRLAARAPGNFNTPAYQPDGFIDIGDSVFAGMTKVDFLWSVAIRPQ</sequence>
<proteinExistence type="predicted"/>
<evidence type="ECO:0000313" key="2">
    <source>
        <dbReference type="Proteomes" id="UP001610063"/>
    </source>
</evidence>
<accession>A0ABW7N579</accession>
<keyword evidence="2" id="KW-1185">Reference proteome</keyword>
<gene>
    <name evidence="1" type="ORF">ACHKAR_04795</name>
</gene>